<dbReference type="GO" id="GO:0009307">
    <property type="term" value="P:DNA restriction-modification system"/>
    <property type="evidence" value="ECO:0007669"/>
    <property type="project" value="UniProtKB-KW"/>
</dbReference>
<gene>
    <name evidence="5" type="ORF">HMPREF0556_11469</name>
</gene>
<evidence type="ECO:0000256" key="3">
    <source>
        <dbReference type="ARBA" id="ARBA00023125"/>
    </source>
</evidence>
<dbReference type="AlphaFoldDB" id="D7UY94"/>
<evidence type="ECO:0000256" key="1">
    <source>
        <dbReference type="ARBA" id="ARBA00010923"/>
    </source>
</evidence>
<dbReference type="PANTHER" id="PTHR30408">
    <property type="entry name" value="TYPE-1 RESTRICTION ENZYME ECOKI SPECIFICITY PROTEIN"/>
    <property type="match status" value="1"/>
</dbReference>
<dbReference type="EMBL" id="ACCR02000004">
    <property type="protein sequence ID" value="EFI83881.1"/>
    <property type="molecule type" value="Genomic_DNA"/>
</dbReference>
<feature type="domain" description="Type I restriction modification DNA specificity" evidence="4">
    <location>
        <begin position="16"/>
        <end position="168"/>
    </location>
</feature>
<dbReference type="Proteomes" id="UP000010119">
    <property type="component" value="Unassembled WGS sequence"/>
</dbReference>
<dbReference type="eggNOG" id="COG0732">
    <property type="taxonomic scope" value="Bacteria"/>
</dbReference>
<dbReference type="InterPro" id="IPR052021">
    <property type="entry name" value="Type-I_RS_S_subunit"/>
</dbReference>
<evidence type="ECO:0000256" key="2">
    <source>
        <dbReference type="ARBA" id="ARBA00022747"/>
    </source>
</evidence>
<proteinExistence type="inferred from homology"/>
<name>D7UY94_LISGR</name>
<keyword evidence="6" id="KW-1185">Reference proteome</keyword>
<feature type="domain" description="Type I restriction modification DNA specificity" evidence="4">
    <location>
        <begin position="195"/>
        <end position="364"/>
    </location>
</feature>
<comment type="similarity">
    <text evidence="1">Belongs to the type-I restriction system S methylase family.</text>
</comment>
<dbReference type="GO" id="GO:0003677">
    <property type="term" value="F:DNA binding"/>
    <property type="evidence" value="ECO:0007669"/>
    <property type="project" value="UniProtKB-KW"/>
</dbReference>
<dbReference type="Pfam" id="PF01420">
    <property type="entry name" value="Methylase_S"/>
    <property type="match status" value="2"/>
</dbReference>
<evidence type="ECO:0000259" key="4">
    <source>
        <dbReference type="Pfam" id="PF01420"/>
    </source>
</evidence>
<dbReference type="Gene3D" id="1.10.287.1120">
    <property type="entry name" value="Bipartite methylase S protein"/>
    <property type="match status" value="1"/>
</dbReference>
<keyword evidence="3" id="KW-0238">DNA-binding</keyword>
<evidence type="ECO:0000313" key="6">
    <source>
        <dbReference type="Proteomes" id="UP000010119"/>
    </source>
</evidence>
<dbReference type="STRING" id="525367.HMPREF0556_11469"/>
<dbReference type="PANTHER" id="PTHR30408:SF12">
    <property type="entry name" value="TYPE I RESTRICTION ENZYME MJAVIII SPECIFICITY SUBUNIT"/>
    <property type="match status" value="1"/>
</dbReference>
<keyword evidence="2" id="KW-0680">Restriction system</keyword>
<dbReference type="Gene3D" id="3.90.220.20">
    <property type="entry name" value="DNA methylase specificity domains"/>
    <property type="match status" value="2"/>
</dbReference>
<dbReference type="HOGENOM" id="CLU_021095_0_2_9"/>
<reference evidence="5" key="1">
    <citation type="submission" date="2010-06" db="EMBL/GenBank/DDBJ databases">
        <authorList>
            <person name="Muzny D."/>
            <person name="Qin X."/>
            <person name="Buhay C."/>
            <person name="Dugan-Rocha S."/>
            <person name="Ding Y."/>
            <person name="Chen G."/>
            <person name="Hawes A."/>
            <person name="Holder M."/>
            <person name="Jhangiani S."/>
            <person name="Johnson A."/>
            <person name="Khan Z."/>
            <person name="Li Z."/>
            <person name="Liu W."/>
            <person name="Liu X."/>
            <person name="Perez L."/>
            <person name="Shen H."/>
            <person name="Wang Q."/>
            <person name="Watt J."/>
            <person name="Xi L."/>
            <person name="Xin Y."/>
            <person name="Zhou J."/>
            <person name="Deng J."/>
            <person name="Jiang H."/>
            <person name="Liu Y."/>
            <person name="Qu J."/>
            <person name="Song X.-Z."/>
            <person name="Zhang L."/>
            <person name="Villasana D."/>
            <person name="Johnson A."/>
            <person name="Liu J."/>
            <person name="Liyanage D."/>
            <person name="Lorensuhewa L."/>
            <person name="Robinson T."/>
            <person name="Song A."/>
            <person name="Song B.-B."/>
            <person name="Dinh H."/>
            <person name="Thornton R."/>
            <person name="Coyle M."/>
            <person name="Francisco L."/>
            <person name="Jackson L."/>
            <person name="Javaid M."/>
            <person name="Korchina V."/>
            <person name="Kovar C."/>
            <person name="Mata R."/>
            <person name="Mathew T."/>
            <person name="Ngo R."/>
            <person name="Nguyen L."/>
            <person name="Nguyen N."/>
            <person name="Okwuonu G."/>
            <person name="Ongeri F."/>
            <person name="Pham C."/>
            <person name="Simmons D."/>
            <person name="Wilczek-Boney K."/>
            <person name="Hale W."/>
            <person name="Jakkamsetti A."/>
            <person name="Pham P."/>
            <person name="Ruth R."/>
            <person name="San Lucas F."/>
            <person name="Warren J."/>
            <person name="Zhang J."/>
            <person name="Zhao Z."/>
            <person name="Zhou C."/>
            <person name="Zhu D."/>
            <person name="Lee S."/>
            <person name="Bess C."/>
            <person name="Blankenburg K."/>
            <person name="Forbes L."/>
            <person name="Fu Q."/>
            <person name="Gubbala S."/>
            <person name="Hirani K."/>
            <person name="Jayaseelan J.C."/>
            <person name="Lara F."/>
            <person name="Munidasa M."/>
            <person name="Palculict T."/>
            <person name="Patil S."/>
            <person name="Pu L.-L."/>
            <person name="Saada N."/>
            <person name="Tang L."/>
            <person name="Weissenberger G."/>
            <person name="Zhu Y."/>
            <person name="Hemphill L."/>
            <person name="Shang Y."/>
            <person name="Youmans B."/>
            <person name="Ayvaz T."/>
            <person name="Ross M."/>
            <person name="Santibanez J."/>
            <person name="Aqrawi P."/>
            <person name="Gross S."/>
            <person name="Joshi V."/>
            <person name="Fowler G."/>
            <person name="Nazareth L."/>
            <person name="Reid J."/>
            <person name="Worley K."/>
            <person name="Petrosino J."/>
            <person name="Highlander S."/>
            <person name="Gibbs R."/>
        </authorList>
    </citation>
    <scope>NUCLEOTIDE SEQUENCE [LARGE SCALE GENOMIC DNA]</scope>
    <source>
        <strain evidence="5">DSM 20601</strain>
    </source>
</reference>
<dbReference type="RefSeq" id="WP_003759151.1">
    <property type="nucleotide sequence ID" value="NZ_GL538354.1"/>
</dbReference>
<dbReference type="SUPFAM" id="SSF116734">
    <property type="entry name" value="DNA methylase specificity domain"/>
    <property type="match status" value="2"/>
</dbReference>
<dbReference type="CDD" id="cd17292">
    <property type="entry name" value="RMtype1_S_LlaA17I_TRD2-CR2_like"/>
    <property type="match status" value="1"/>
</dbReference>
<dbReference type="CDD" id="cd17288">
    <property type="entry name" value="RMtype1_S_LlaAI06ORF1089P_TRD1-CR1_like"/>
    <property type="match status" value="1"/>
</dbReference>
<evidence type="ECO:0000313" key="5">
    <source>
        <dbReference type="EMBL" id="EFI83881.1"/>
    </source>
</evidence>
<dbReference type="InterPro" id="IPR044946">
    <property type="entry name" value="Restrct_endonuc_typeI_TRD_sf"/>
</dbReference>
<sequence length="376" mass="43390">MSEKRVPDLRFKGFSDDWEERKFADFIDVKSGKDYKHLNSGPIPVYGTGGYMLSVDRALSDIDAIGIGRKGTIDKPYLLKAPFWTVDTLFYAVPKQNIDLQFSLSIFKKINWKKFDESTGVPSLSKTVINSVGAFVPSYEEQQKIGSFFKQLDETIALHQRKLELIKQLKQGFLQQMFVREDEKGPVLRFADFESEWEQRKLGALGSVVMNKRIFKEQTSDDGDVPFYKIGTFGSEPDAYISYELFLEYKEKYPYPEIGDILLSASGSIGRSVVYEGKDEYFQDSNIIWLKHDERLDNKFLKQFYLIVKWQGLEGSTIKRLYNKNILDTNIFLPSPTEQGKIGCFFEKLDTIIALHHNKLEQLQSLKKGYLKALFI</sequence>
<dbReference type="InterPro" id="IPR000055">
    <property type="entry name" value="Restrct_endonuc_typeI_TRD"/>
</dbReference>
<accession>D7UY94</accession>
<protein>
    <submittedName>
        <fullName evidence="5">Type I restriction modification DNA specificity domain protein</fullName>
    </submittedName>
</protein>
<organism evidence="5 6">
    <name type="scientific">Listeria grayi DSM 20601</name>
    <dbReference type="NCBI Taxonomy" id="525367"/>
    <lineage>
        <taxon>Bacteria</taxon>
        <taxon>Bacillati</taxon>
        <taxon>Bacillota</taxon>
        <taxon>Bacilli</taxon>
        <taxon>Bacillales</taxon>
        <taxon>Listeriaceae</taxon>
        <taxon>Listeria</taxon>
    </lineage>
</organism>
<comment type="caution">
    <text evidence="5">The sequence shown here is derived from an EMBL/GenBank/DDBJ whole genome shotgun (WGS) entry which is preliminary data.</text>
</comment>